<dbReference type="PROSITE" id="PS50088">
    <property type="entry name" value="ANK_REPEAT"/>
    <property type="match status" value="4"/>
</dbReference>
<sequence length="632" mass="69877">MDSKPNTTNLPRLIATSAAEGNIKTIKKVLIDAPRTRRRSLKVLALQHATQQNQGETVKSLLGLGANPFSTTAQADLYGELTSVLPGQPTALHLAVENGYTSIVEVLLRSRRYGLFPLRSRGSKREGTAGMYWMTALHAACIKGDANMVELLLAHGAKVRYLYGCERCHADDRHWRHHNCVTCDPRGSIAERRVLSRPFRFRSALDFAVEMGHEALVRRLLQAGAAQWTGKEEMRFRGVYRKLNPVASAAGKGYVEVVKLLLENGYDATAPGSFGTPLQEGLQARHVEVVQVLLENGGRYIENTTPARWDEGILWSPTKARDTEMVRTILTYGESEITLQALHKAIKLAAGRHDAAIFRACLEFAQRVYGSRSLDYTEALQRVISRRSVDNVQFLLDHWDIQGDQKTRVMQTAMLTTGKAGSYKIAQVLLSWDPSQKNRPSYLTACYFGACISNDLRLIKLLLADGLSLHSSLPGSTPYPESPTEKLSLRNYNMTMPLHTASQYGSTLVCKFLLHHGVDANGIGDKGEAPLHHAAEGGSAETTQLLINHGAKVRARDNDEKTALYAAAARGKTAVIELLLKKCPKLVQESEAGEFNRPICVAAQRQHHDAFRLLQAHGARVTGYDRMCLHSK</sequence>
<dbReference type="PANTHER" id="PTHR24198">
    <property type="entry name" value="ANKYRIN REPEAT AND PROTEIN KINASE DOMAIN-CONTAINING PROTEIN"/>
    <property type="match status" value="1"/>
</dbReference>
<proteinExistence type="predicted"/>
<name>A0ABR4GS87_9EURO</name>
<dbReference type="Gene3D" id="1.25.40.20">
    <property type="entry name" value="Ankyrin repeat-containing domain"/>
    <property type="match status" value="3"/>
</dbReference>
<dbReference type="EMBL" id="JBFXLT010000224">
    <property type="protein sequence ID" value="KAL2801926.1"/>
    <property type="molecule type" value="Genomic_DNA"/>
</dbReference>
<gene>
    <name evidence="4" type="ORF">BJX63DRAFT_139950</name>
</gene>
<feature type="repeat" description="ANK" evidence="3">
    <location>
        <begin position="132"/>
        <end position="159"/>
    </location>
</feature>
<dbReference type="SMART" id="SM00248">
    <property type="entry name" value="ANK"/>
    <property type="match status" value="11"/>
</dbReference>
<dbReference type="InterPro" id="IPR036770">
    <property type="entry name" value="Ankyrin_rpt-contain_sf"/>
</dbReference>
<dbReference type="PANTHER" id="PTHR24198:SF165">
    <property type="entry name" value="ANKYRIN REPEAT-CONTAINING PROTEIN-RELATED"/>
    <property type="match status" value="1"/>
</dbReference>
<evidence type="ECO:0000313" key="5">
    <source>
        <dbReference type="Proteomes" id="UP001610334"/>
    </source>
</evidence>
<reference evidence="4 5" key="1">
    <citation type="submission" date="2024-07" db="EMBL/GenBank/DDBJ databases">
        <title>Section-level genome sequencing and comparative genomics of Aspergillus sections Usti and Cavernicolus.</title>
        <authorList>
            <consortium name="Lawrence Berkeley National Laboratory"/>
            <person name="Nybo J.L."/>
            <person name="Vesth T.C."/>
            <person name="Theobald S."/>
            <person name="Frisvad J.C."/>
            <person name="Larsen T.O."/>
            <person name="Kjaerboelling I."/>
            <person name="Rothschild-Mancinelli K."/>
            <person name="Lyhne E.K."/>
            <person name="Kogle M.E."/>
            <person name="Barry K."/>
            <person name="Clum A."/>
            <person name="Na H."/>
            <person name="Ledsgaard L."/>
            <person name="Lin J."/>
            <person name="Lipzen A."/>
            <person name="Kuo A."/>
            <person name="Riley R."/>
            <person name="Mondo S."/>
            <person name="Labutti K."/>
            <person name="Haridas S."/>
            <person name="Pangalinan J."/>
            <person name="Salamov A.A."/>
            <person name="Simmons B.A."/>
            <person name="Magnuson J.K."/>
            <person name="Chen J."/>
            <person name="Drula E."/>
            <person name="Henrissat B."/>
            <person name="Wiebenga A."/>
            <person name="Lubbers R.J."/>
            <person name="Gomes A.C."/>
            <person name="Makela M.R."/>
            <person name="Stajich J."/>
            <person name="Grigoriev I.V."/>
            <person name="Mortensen U.H."/>
            <person name="De Vries R.P."/>
            <person name="Baker S.E."/>
            <person name="Andersen M.R."/>
        </authorList>
    </citation>
    <scope>NUCLEOTIDE SEQUENCE [LARGE SCALE GENOMIC DNA]</scope>
    <source>
        <strain evidence="4 5">CBS 588.65</strain>
    </source>
</reference>
<evidence type="ECO:0000256" key="3">
    <source>
        <dbReference type="PROSITE-ProRule" id="PRU00023"/>
    </source>
</evidence>
<protein>
    <submittedName>
        <fullName evidence="4">Ankyrin repeat-containing domain protein</fullName>
    </submittedName>
</protein>
<feature type="repeat" description="ANK" evidence="3">
    <location>
        <begin position="493"/>
        <end position="525"/>
    </location>
</feature>
<comment type="caution">
    <text evidence="4">The sequence shown here is derived from an EMBL/GenBank/DDBJ whole genome shotgun (WGS) entry which is preliminary data.</text>
</comment>
<dbReference type="Proteomes" id="UP001610334">
    <property type="component" value="Unassembled WGS sequence"/>
</dbReference>
<dbReference type="InterPro" id="IPR002110">
    <property type="entry name" value="Ankyrin_rpt"/>
</dbReference>
<evidence type="ECO:0000256" key="2">
    <source>
        <dbReference type="ARBA" id="ARBA00023043"/>
    </source>
</evidence>
<evidence type="ECO:0000313" key="4">
    <source>
        <dbReference type="EMBL" id="KAL2801926.1"/>
    </source>
</evidence>
<keyword evidence="2 3" id="KW-0040">ANK repeat</keyword>
<keyword evidence="5" id="KW-1185">Reference proteome</keyword>
<organism evidence="4 5">
    <name type="scientific">Aspergillus granulosus</name>
    <dbReference type="NCBI Taxonomy" id="176169"/>
    <lineage>
        <taxon>Eukaryota</taxon>
        <taxon>Fungi</taxon>
        <taxon>Dikarya</taxon>
        <taxon>Ascomycota</taxon>
        <taxon>Pezizomycotina</taxon>
        <taxon>Eurotiomycetes</taxon>
        <taxon>Eurotiomycetidae</taxon>
        <taxon>Eurotiales</taxon>
        <taxon>Aspergillaceae</taxon>
        <taxon>Aspergillus</taxon>
        <taxon>Aspergillus subgen. Nidulantes</taxon>
    </lineage>
</organism>
<accession>A0ABR4GS87</accession>
<feature type="repeat" description="ANK" evidence="3">
    <location>
        <begin position="526"/>
        <end position="558"/>
    </location>
</feature>
<dbReference type="PROSITE" id="PS50297">
    <property type="entry name" value="ANK_REP_REGION"/>
    <property type="match status" value="3"/>
</dbReference>
<evidence type="ECO:0000256" key="1">
    <source>
        <dbReference type="ARBA" id="ARBA00022737"/>
    </source>
</evidence>
<dbReference type="Pfam" id="PF12796">
    <property type="entry name" value="Ank_2"/>
    <property type="match status" value="3"/>
</dbReference>
<dbReference type="SUPFAM" id="SSF48403">
    <property type="entry name" value="Ankyrin repeat"/>
    <property type="match status" value="2"/>
</dbReference>
<keyword evidence="1" id="KW-0677">Repeat</keyword>
<feature type="repeat" description="ANK" evidence="3">
    <location>
        <begin position="241"/>
        <end position="273"/>
    </location>
</feature>